<organism evidence="15 16">
    <name type="scientific">Bradyrhizobium macuxiense</name>
    <dbReference type="NCBI Taxonomy" id="1755647"/>
    <lineage>
        <taxon>Bacteria</taxon>
        <taxon>Pseudomonadati</taxon>
        <taxon>Pseudomonadota</taxon>
        <taxon>Alphaproteobacteria</taxon>
        <taxon>Hyphomicrobiales</taxon>
        <taxon>Nitrobacteraceae</taxon>
        <taxon>Bradyrhizobium</taxon>
    </lineage>
</organism>
<keyword evidence="9 14" id="KW-1133">Transmembrane helix</keyword>
<feature type="transmembrane region" description="Helical" evidence="14">
    <location>
        <begin position="117"/>
        <end position="136"/>
    </location>
</feature>
<name>A0A560LJR0_9BRAD</name>
<evidence type="ECO:0000313" key="16">
    <source>
        <dbReference type="Proteomes" id="UP000321304"/>
    </source>
</evidence>
<reference evidence="15 16" key="1">
    <citation type="submission" date="2019-06" db="EMBL/GenBank/DDBJ databases">
        <title>Genomic Encyclopedia of Type Strains, Phase IV (KMG-V): Genome sequencing to study the core and pangenomes of soil and plant-associated prokaryotes.</title>
        <authorList>
            <person name="Whitman W."/>
        </authorList>
    </citation>
    <scope>NUCLEOTIDE SEQUENCE [LARGE SCALE GENOMIC DNA]</scope>
    <source>
        <strain evidence="15 16">BR 10355</strain>
    </source>
</reference>
<keyword evidence="16" id="KW-1185">Reference proteome</keyword>
<feature type="transmembrane region" description="Helical" evidence="14">
    <location>
        <begin position="373"/>
        <end position="391"/>
    </location>
</feature>
<evidence type="ECO:0000256" key="13">
    <source>
        <dbReference type="PIRNR" id="PIRNR016636"/>
    </source>
</evidence>
<feature type="transmembrane region" description="Helical" evidence="14">
    <location>
        <begin position="310"/>
        <end position="328"/>
    </location>
</feature>
<feature type="transmembrane region" description="Helical" evidence="14">
    <location>
        <begin position="226"/>
        <end position="250"/>
    </location>
</feature>
<dbReference type="OrthoDB" id="139172at2"/>
<evidence type="ECO:0000256" key="9">
    <source>
        <dbReference type="ARBA" id="ARBA00022989"/>
    </source>
</evidence>
<evidence type="ECO:0000256" key="14">
    <source>
        <dbReference type="SAM" id="Phobius"/>
    </source>
</evidence>
<feature type="transmembrane region" description="Helical" evidence="14">
    <location>
        <begin position="86"/>
        <end position="105"/>
    </location>
</feature>
<keyword evidence="7 14" id="KW-0812">Transmembrane</keyword>
<evidence type="ECO:0000256" key="8">
    <source>
        <dbReference type="ARBA" id="ARBA00022841"/>
    </source>
</evidence>
<evidence type="ECO:0000256" key="1">
    <source>
        <dbReference type="ARBA" id="ARBA00004651"/>
    </source>
</evidence>
<keyword evidence="8" id="KW-0016">Alginate biosynthesis</keyword>
<evidence type="ECO:0000256" key="12">
    <source>
        <dbReference type="ARBA" id="ARBA00031030"/>
    </source>
</evidence>
<evidence type="ECO:0000256" key="7">
    <source>
        <dbReference type="ARBA" id="ARBA00022692"/>
    </source>
</evidence>
<evidence type="ECO:0000256" key="4">
    <source>
        <dbReference type="ARBA" id="ARBA00016084"/>
    </source>
</evidence>
<comment type="caution">
    <text evidence="15">The sequence shown here is derived from an EMBL/GenBank/DDBJ whole genome shotgun (WGS) entry which is preliminary data.</text>
</comment>
<feature type="transmembrane region" description="Helical" evidence="14">
    <location>
        <begin position="44"/>
        <end position="74"/>
    </location>
</feature>
<evidence type="ECO:0000256" key="3">
    <source>
        <dbReference type="ARBA" id="ARBA00010323"/>
    </source>
</evidence>
<dbReference type="EMBL" id="VITY01000010">
    <property type="protein sequence ID" value="TWB93520.1"/>
    <property type="molecule type" value="Genomic_DNA"/>
</dbReference>
<dbReference type="InterPro" id="IPR024194">
    <property type="entry name" value="Ac/AlaTfrase_AlgI/DltB"/>
</dbReference>
<dbReference type="GO" id="GO:0005886">
    <property type="term" value="C:plasma membrane"/>
    <property type="evidence" value="ECO:0007669"/>
    <property type="project" value="UniProtKB-SubCell"/>
</dbReference>
<feature type="transmembrane region" description="Helical" evidence="14">
    <location>
        <begin position="148"/>
        <end position="167"/>
    </location>
</feature>
<keyword evidence="6 13" id="KW-0808">Transferase</keyword>
<comment type="subcellular location">
    <subcellularLocation>
        <location evidence="1">Cell membrane</location>
        <topology evidence="1">Multi-pass membrane protein</topology>
    </subcellularLocation>
</comment>
<evidence type="ECO:0000256" key="6">
    <source>
        <dbReference type="ARBA" id="ARBA00022679"/>
    </source>
</evidence>
<gene>
    <name evidence="15" type="ORF">FBZ93_110124</name>
</gene>
<accession>A0A560LJR0</accession>
<sequence length="405" mass="45359">MLFQSAAAVVGGPSLNSFEFLYISAAAVIICCAVNLQMARNVALLLLSFAFFISFGFDPASIIVLAGFLAVSYGIGLFRKQRGARFTMEAQLLAVALLWIFLFLARDPRLLGAANPFHYMPVHIIGISYMVFRCVSYLMEVEFIERPSFLRFCTYVLFFPALLAGPIERYRSFELQLASPVFDTKAVIPALHRIANGMIKKFVLADNLSAFGIFSFDNAAQMSGPMLWVGALAQLGLIYLDFSGYCDIVIGTASLMGFRLIENFNRPFDSTTIQEFWNRWHISLSTLVRDYVFTPLNFIVIKKAPRRIQFALISAVYFASMILIALWHGVTWGFLAFGTVHGGALVASQLFRKYVGVKKGPAVTGPSIYLRRFLVYAFVSTTLILWLKSYSEWGAIYGKMLGLYR</sequence>
<evidence type="ECO:0000256" key="10">
    <source>
        <dbReference type="ARBA" id="ARBA00023136"/>
    </source>
</evidence>
<dbReference type="AlphaFoldDB" id="A0A560LJR0"/>
<keyword evidence="5 13" id="KW-1003">Cell membrane</keyword>
<feature type="transmembrane region" description="Helical" evidence="14">
    <location>
        <begin position="20"/>
        <end position="38"/>
    </location>
</feature>
<dbReference type="PIRSF" id="PIRSF500217">
    <property type="entry name" value="AlgI"/>
    <property type="match status" value="1"/>
</dbReference>
<dbReference type="RefSeq" id="WP_146989637.1">
    <property type="nucleotide sequence ID" value="NZ_VITY01000010.1"/>
</dbReference>
<dbReference type="InterPro" id="IPR004299">
    <property type="entry name" value="MBOAT_fam"/>
</dbReference>
<dbReference type="PANTHER" id="PTHR13285">
    <property type="entry name" value="ACYLTRANSFERASE"/>
    <property type="match status" value="1"/>
</dbReference>
<keyword evidence="10 13" id="KW-0472">Membrane</keyword>
<dbReference type="InterPro" id="IPR051085">
    <property type="entry name" value="MB_O-acyltransferase"/>
</dbReference>
<dbReference type="Proteomes" id="UP000321304">
    <property type="component" value="Unassembled WGS sequence"/>
</dbReference>
<dbReference type="Pfam" id="PF03062">
    <property type="entry name" value="MBOAT"/>
    <property type="match status" value="1"/>
</dbReference>
<dbReference type="InterPro" id="IPR028362">
    <property type="entry name" value="AlgI"/>
</dbReference>
<evidence type="ECO:0000313" key="15">
    <source>
        <dbReference type="EMBL" id="TWB93520.1"/>
    </source>
</evidence>
<proteinExistence type="inferred from homology"/>
<dbReference type="GO" id="GO:0042121">
    <property type="term" value="P:alginic acid biosynthetic process"/>
    <property type="evidence" value="ECO:0007669"/>
    <property type="project" value="UniProtKB-KW"/>
</dbReference>
<evidence type="ECO:0000256" key="5">
    <source>
        <dbReference type="ARBA" id="ARBA00022475"/>
    </source>
</evidence>
<dbReference type="GO" id="GO:0016746">
    <property type="term" value="F:acyltransferase activity"/>
    <property type="evidence" value="ECO:0007669"/>
    <property type="project" value="UniProtKB-KW"/>
</dbReference>
<keyword evidence="11 13" id="KW-0012">Acyltransferase</keyword>
<evidence type="ECO:0000256" key="11">
    <source>
        <dbReference type="ARBA" id="ARBA00023315"/>
    </source>
</evidence>
<comment type="similarity">
    <text evidence="3 13">Belongs to the membrane-bound acyltransferase family.</text>
</comment>
<protein>
    <recommendedName>
        <fullName evidence="4">Probable alginate O-acetylase AlgI</fullName>
    </recommendedName>
    <alternativeName>
        <fullName evidence="12">Alginate biosynthesis protein AlgI</fullName>
    </alternativeName>
</protein>
<evidence type="ECO:0000256" key="2">
    <source>
        <dbReference type="ARBA" id="ARBA00005182"/>
    </source>
</evidence>
<dbReference type="PANTHER" id="PTHR13285:SF23">
    <property type="entry name" value="TEICHOIC ACID D-ALANYLTRANSFERASE"/>
    <property type="match status" value="1"/>
</dbReference>
<comment type="pathway">
    <text evidence="2">Glycan biosynthesis; alginate biosynthesis.</text>
</comment>
<dbReference type="PIRSF" id="PIRSF016636">
    <property type="entry name" value="AlgI_DltB"/>
    <property type="match status" value="1"/>
</dbReference>